<protein>
    <submittedName>
        <fullName evidence="2">Secreted RxLR effector protein 161-like</fullName>
    </submittedName>
</protein>
<proteinExistence type="predicted"/>
<evidence type="ECO:0000313" key="2">
    <source>
        <dbReference type="RefSeq" id="XP_039135809.1"/>
    </source>
</evidence>
<keyword evidence="1" id="KW-1185">Reference proteome</keyword>
<dbReference type="PANTHER" id="PTHR11439:SF467">
    <property type="entry name" value="INTEGRASE CATALYTIC DOMAIN-CONTAINING PROTEIN"/>
    <property type="match status" value="1"/>
</dbReference>
<dbReference type="AlphaFoldDB" id="A0AB40CBK2"/>
<dbReference type="CDD" id="cd09272">
    <property type="entry name" value="RNase_HI_RT_Ty1"/>
    <property type="match status" value="1"/>
</dbReference>
<dbReference type="RefSeq" id="XP_039135809.1">
    <property type="nucleotide sequence ID" value="XM_039279875.1"/>
</dbReference>
<sequence length="231" mass="25729">MQNFSYASAVGSLMYAQVCTHPDLAFIMGMLGRYQCNPGREHWVAAKMVFRYLQKTKDYALTYKRLDRLEIIGYSDSDFAGCLDSRTSTSGYIFTIAGGAVSWRSVKQSLVASSTMEAEFISCYEASSHAIWLRNFVKGLRVVESIKRPLALYCDNRGTVLFSNSNRSSSRSNHIDIKFLAVKERVQSGFVSIELIETNSMVADPLTKALAPTVFHEHIASMGVVNMNASD</sequence>
<name>A0AB40CBK2_DIOCR</name>
<accession>A0AB40CBK2</accession>
<dbReference type="Proteomes" id="UP001515500">
    <property type="component" value="Chromosome 2"/>
</dbReference>
<evidence type="ECO:0000313" key="1">
    <source>
        <dbReference type="Proteomes" id="UP001515500"/>
    </source>
</evidence>
<reference evidence="2" key="1">
    <citation type="submission" date="2025-08" db="UniProtKB">
        <authorList>
            <consortium name="RefSeq"/>
        </authorList>
    </citation>
    <scope>IDENTIFICATION</scope>
</reference>
<dbReference type="GeneID" id="120273245"/>
<dbReference type="PANTHER" id="PTHR11439">
    <property type="entry name" value="GAG-POL-RELATED RETROTRANSPOSON"/>
    <property type="match status" value="1"/>
</dbReference>
<gene>
    <name evidence="2" type="primary">LOC120273245</name>
</gene>
<organism evidence="1 2">
    <name type="scientific">Dioscorea cayennensis subsp. rotundata</name>
    <name type="common">White Guinea yam</name>
    <name type="synonym">Dioscorea rotundata</name>
    <dbReference type="NCBI Taxonomy" id="55577"/>
    <lineage>
        <taxon>Eukaryota</taxon>
        <taxon>Viridiplantae</taxon>
        <taxon>Streptophyta</taxon>
        <taxon>Embryophyta</taxon>
        <taxon>Tracheophyta</taxon>
        <taxon>Spermatophyta</taxon>
        <taxon>Magnoliopsida</taxon>
        <taxon>Liliopsida</taxon>
        <taxon>Dioscoreales</taxon>
        <taxon>Dioscoreaceae</taxon>
        <taxon>Dioscorea</taxon>
    </lineage>
</organism>